<dbReference type="NCBIfam" id="TIGR01451">
    <property type="entry name" value="B_ant_repeat"/>
    <property type="match status" value="1"/>
</dbReference>
<dbReference type="Pfam" id="PF17210">
    <property type="entry name" value="SdrD_B"/>
    <property type="match status" value="2"/>
</dbReference>
<evidence type="ECO:0000256" key="2">
    <source>
        <dbReference type="ARBA" id="ARBA00022525"/>
    </source>
</evidence>
<dbReference type="InterPro" id="IPR033764">
    <property type="entry name" value="Sdr_B"/>
</dbReference>
<feature type="domain" description="DUF11" evidence="4">
    <location>
        <begin position="1426"/>
        <end position="1528"/>
    </location>
</feature>
<protein>
    <submittedName>
        <fullName evidence="6">DUF11 domain-containing protein</fullName>
    </submittedName>
</protein>
<keyword evidence="7" id="KW-1185">Reference proteome</keyword>
<dbReference type="Gene3D" id="2.60.40.1170">
    <property type="entry name" value="Mu homology domain, subdomain B"/>
    <property type="match status" value="1"/>
</dbReference>
<dbReference type="EMBL" id="CP050063">
    <property type="protein sequence ID" value="QIP15075.1"/>
    <property type="molecule type" value="Genomic_DNA"/>
</dbReference>
<dbReference type="SUPFAM" id="SSF117074">
    <property type="entry name" value="Hypothetical protein PA1324"/>
    <property type="match status" value="3"/>
</dbReference>
<sequence>MPPILRQRIQLKASCTMLWTVPRNLLSIWLLFGLAGLLSPILTQAQCPTILSVTTSDCYYVGGQSKATVSATIGWNNTGSEDILVQLTTLTGTPIASRTFKTGTFTQAYTATISGQQTIVSPQVIAFEIPADGSKGLVRVLRGSCTPSTFLWPYTAPSACQPTACPANTLGGTVYYDFDANGIQATGETVGVQNVTVTAFPKIGSPVSTTTDAFGIFSLTIPTTAYPVRLEYSNIPAFLSGGKSGPNGTNSRTTVQFISAPTCTASLGVLNQNEYCETNPLLATPCYTNGDPLGGGTSGTAPAIVGFNYNSAGRSGPETFMIEGSQVGSTWAMAYNKFTKRLFASATVKRYTGLGPQGIGGIYAIDLTNPAAPIVSNFLNVVTDLGIDVGSIGTNLERGLNAERTTPSHDPVTFSKIGKIGIGGMDLSDDNTKLYFTNLFTNTVHQVDITAYNSNGTKPTAANVTTFAIPDPGCIGGTPHSWALKVYRNKVYVGGVCNASANSKSALSAYVYQLDPVANTWTKVLTIPLTYPKGFVSYNPSITGWYPWNDDLSTFNMIPSGSNFVAFYPQPILSDIEFDVDGTMVLGFIDRTGMQLGFFNYGLTGTTLYVGNAGGDILRAYNSNNTFILENNAKAGPATGYGTANNQGPGFGEFYNDNMYQLDNPNVIYHAENSEGGLALRPGSGEVVTTAMDPINPNDASDYPNVIYSGGVRHLNNNNGGVNSAFILYQTATGNNTQPNPGTFGKSTGLGDLELVCSAATYLELGNRIWNDSDHDGVQDPSELPIAGVIVNLYNATTGALVASRTSSASGEYYFSTLLGDALLPNTAYNILFGVGQFNSGTQELTVNANKFKLTLANVGEGSIPDQNDSDADPNVLSTVLGAQPGGIPQINVTTGDFGFVDHTFDAGVFCSDIKATLAPVPATCTATTENNNGQVNITSVTNASRFAVSIGTSYTGVAYASATAIGSLPQTVVNNAPNEGQTYTVRFFNGSDNCVQDITVTVAPKSCTVVPCVLTMLVTPGLCQSATNSYVLSGTVNATNLLSSGTLSITSAAFSPRSLTLPAGNSTGTFSYSGLVSNGQDYTVTASYSNSACSVNQTFTAPISCSIAPVCSMSAVATPGLCATATNAYSATAVVRLTNPTPGVLTVTNGAQSLTTTIASGLNSFSFTAVFNGLVSDGQSHTVTASLPGCSTTTATYTAPASCTIAPVCSMSAVATPGLCATATNAYSATALVTLTNPTPGVLTVTNGAQSLTFATTAVSSATFTATFNGLTSDGQSHTMTASLPGCSTTTATYTAPAACSVAPTAGLGDFVWSDTNKNGSQDVGEAPIPNVVATLFINGVSSATTLTNATGFYSFTGLTPGSSLSYSVGFTAPNGYTATLANVGDDTKDSDADLITGKTQAITLTAGEFNPTLDAGFSGTNPELSLDKRVDKSKATLGEVLSYSLVLTNTGTTVATNVVVQDSTSAGLSYVLNSATAPVGTTFTQGTPISHWTIASLNPGQSLTLTVQAKADSSGILYNTATIPGDTAKVCTSIPVKMCLGDEYTLTAPVGRPSYRWFKDGILIQAQSSNELVVNEPGAYTLESAVLNGSCPTFSCCPFILELDTLPNYQAVAVAATCQGNTPQNNGQVVLSQFNPKHTYQYSLGASFNPAASLSGPAQVIPANGVLASTLASPGVATAYTVRVYNQSGCYSDMTVLLMPTVCGCPAEICVPFILQQTKRPQRIGDPIR</sequence>
<dbReference type="Gene3D" id="2.60.40.10">
    <property type="entry name" value="Immunoglobulins"/>
    <property type="match status" value="3"/>
</dbReference>
<dbReference type="Proteomes" id="UP000501802">
    <property type="component" value="Chromosome"/>
</dbReference>
<gene>
    <name evidence="6" type="ORF">G8759_21840</name>
</gene>
<dbReference type="GO" id="GO:0005576">
    <property type="term" value="C:extracellular region"/>
    <property type="evidence" value="ECO:0007669"/>
    <property type="project" value="UniProtKB-SubCell"/>
</dbReference>
<name>A0A6G9AS12_9BACT</name>
<dbReference type="SUPFAM" id="SSF63825">
    <property type="entry name" value="YWTD domain"/>
    <property type="match status" value="1"/>
</dbReference>
<keyword evidence="2" id="KW-0964">Secreted</keyword>
<evidence type="ECO:0000313" key="6">
    <source>
        <dbReference type="EMBL" id="QIP15075.1"/>
    </source>
</evidence>
<dbReference type="KEGG" id="spib:G8759_21840"/>
<feature type="domain" description="SD-repeat containing protein B" evidence="5">
    <location>
        <begin position="1308"/>
        <end position="1419"/>
    </location>
</feature>
<dbReference type="RefSeq" id="WP_167212412.1">
    <property type="nucleotide sequence ID" value="NZ_CP050063.1"/>
</dbReference>
<comment type="subcellular location">
    <subcellularLocation>
        <location evidence="1">Secreted</location>
    </subcellularLocation>
</comment>
<dbReference type="InterPro" id="IPR047589">
    <property type="entry name" value="DUF11_rpt"/>
</dbReference>
<reference evidence="6 7" key="1">
    <citation type="submission" date="2020-03" db="EMBL/GenBank/DDBJ databases">
        <authorList>
            <person name="Kim M.K."/>
        </authorList>
    </citation>
    <scope>NUCLEOTIDE SEQUENCE [LARGE SCALE GENOMIC DNA]</scope>
    <source>
        <strain evidence="6 7">BT328</strain>
    </source>
</reference>
<evidence type="ECO:0000259" key="5">
    <source>
        <dbReference type="Pfam" id="PF17210"/>
    </source>
</evidence>
<dbReference type="Pfam" id="PF01345">
    <property type="entry name" value="DUF11"/>
    <property type="match status" value="1"/>
</dbReference>
<evidence type="ECO:0000256" key="3">
    <source>
        <dbReference type="ARBA" id="ARBA00022729"/>
    </source>
</evidence>
<proteinExistence type="predicted"/>
<accession>A0A6G9AS12</accession>
<feature type="domain" description="SD-repeat containing protein B" evidence="5">
    <location>
        <begin position="764"/>
        <end position="819"/>
    </location>
</feature>
<evidence type="ECO:0000256" key="1">
    <source>
        <dbReference type="ARBA" id="ARBA00004613"/>
    </source>
</evidence>
<evidence type="ECO:0000259" key="4">
    <source>
        <dbReference type="Pfam" id="PF01345"/>
    </source>
</evidence>
<evidence type="ECO:0000313" key="7">
    <source>
        <dbReference type="Proteomes" id="UP000501802"/>
    </source>
</evidence>
<organism evidence="6 7">
    <name type="scientific">Spirosoma aureum</name>
    <dbReference type="NCBI Taxonomy" id="2692134"/>
    <lineage>
        <taxon>Bacteria</taxon>
        <taxon>Pseudomonadati</taxon>
        <taxon>Bacteroidota</taxon>
        <taxon>Cytophagia</taxon>
        <taxon>Cytophagales</taxon>
        <taxon>Cytophagaceae</taxon>
        <taxon>Spirosoma</taxon>
    </lineage>
</organism>
<keyword evidence="3" id="KW-0732">Signal</keyword>
<dbReference type="InterPro" id="IPR013783">
    <property type="entry name" value="Ig-like_fold"/>
</dbReference>
<dbReference type="InterPro" id="IPR001434">
    <property type="entry name" value="OmcB-like_DUF11"/>
</dbReference>